<dbReference type="OrthoDB" id="2843884at2"/>
<comment type="caution">
    <text evidence="1">The sequence shown here is derived from an EMBL/GenBank/DDBJ whole genome shotgun (WGS) entry which is preliminary data.</text>
</comment>
<dbReference type="Proteomes" id="UP000243900">
    <property type="component" value="Unassembled WGS sequence"/>
</dbReference>
<evidence type="ECO:0008006" key="3">
    <source>
        <dbReference type="Google" id="ProtNLM"/>
    </source>
</evidence>
<gene>
    <name evidence="1" type="ORF">C5O18_02025</name>
</gene>
<proteinExistence type="predicted"/>
<dbReference type="PANTHER" id="PTHR47112">
    <property type="entry name" value="PX DOMAIN-CONTAINING PROTEIN"/>
    <property type="match status" value="1"/>
</dbReference>
<evidence type="ECO:0000313" key="1">
    <source>
        <dbReference type="EMBL" id="PQA50057.1"/>
    </source>
</evidence>
<sequence length="222" mass="24834">MKTSPQRSALTFSWTAATSDPALLPSRPYPQLRDQLKTGDLVLFSGRTLASRLVRGFTGSRWSHVGLVVRLPDMPQTPLLWEATRASKVHDIMHGRPFDGVQLVALDDRVVSYPGLVAVRRLQGVHTDADARARLDELIDAWRAKPYRNFARQHLSAWVRGEEALAFQRGGFCSELVAEVYRQWRLLPADRPARHYVPRDFSSDAGVPLLRGALSPACLLSV</sequence>
<dbReference type="InterPro" id="IPR038765">
    <property type="entry name" value="Papain-like_cys_pep_sf"/>
</dbReference>
<dbReference type="AlphaFoldDB" id="A0A2P6AUM1"/>
<protein>
    <recommendedName>
        <fullName evidence="3">Permuted papain-like amidase YaeF/Yiix C92 family enzyme</fullName>
    </recommendedName>
</protein>
<organism evidence="1 2">
    <name type="scientific">Amnimonas aquatica</name>
    <dbReference type="NCBI Taxonomy" id="2094561"/>
    <lineage>
        <taxon>Bacteria</taxon>
        <taxon>Pseudomonadati</taxon>
        <taxon>Pseudomonadota</taxon>
        <taxon>Gammaproteobacteria</taxon>
        <taxon>Moraxellales</taxon>
        <taxon>Moraxellaceae</taxon>
        <taxon>Amnimonas</taxon>
    </lineage>
</organism>
<name>A0A2P6AUM1_9GAMM</name>
<keyword evidence="2" id="KW-1185">Reference proteome</keyword>
<reference evidence="2" key="1">
    <citation type="submission" date="2018-02" db="EMBL/GenBank/DDBJ databases">
        <title>Genome sequencing of Solimonas sp. HR-BB.</title>
        <authorList>
            <person name="Lee Y."/>
            <person name="Jeon C.O."/>
        </authorList>
    </citation>
    <scope>NUCLEOTIDE SEQUENCE [LARGE SCALE GENOMIC DNA]</scope>
    <source>
        <strain evidence="2">HR-E</strain>
    </source>
</reference>
<accession>A0A2P6AUM1</accession>
<dbReference type="PANTHER" id="PTHR47112:SF1">
    <property type="entry name" value="PX DOMAIN-CONTAINING PROTEIN"/>
    <property type="match status" value="1"/>
</dbReference>
<dbReference type="Gene3D" id="3.90.1720.10">
    <property type="entry name" value="endopeptidase domain like (from Nostoc punctiforme)"/>
    <property type="match status" value="1"/>
</dbReference>
<dbReference type="EMBL" id="PTQZ01000021">
    <property type="protein sequence ID" value="PQA50057.1"/>
    <property type="molecule type" value="Genomic_DNA"/>
</dbReference>
<dbReference type="SUPFAM" id="SSF54001">
    <property type="entry name" value="Cysteine proteinases"/>
    <property type="match status" value="1"/>
</dbReference>
<dbReference type="RefSeq" id="WP_105191205.1">
    <property type="nucleotide sequence ID" value="NZ_PTQZ01000021.1"/>
</dbReference>
<evidence type="ECO:0000313" key="2">
    <source>
        <dbReference type="Proteomes" id="UP000243900"/>
    </source>
</evidence>